<organism evidence="8 9">
    <name type="scientific">[Clostridium] aminophilum</name>
    <dbReference type="NCBI Taxonomy" id="1526"/>
    <lineage>
        <taxon>Bacteria</taxon>
        <taxon>Bacillati</taxon>
        <taxon>Bacillota</taxon>
        <taxon>Clostridia</taxon>
        <taxon>Lachnospirales</taxon>
        <taxon>Lachnospiraceae</taxon>
    </lineage>
</organism>
<dbReference type="EC" id="1.5.1.3" evidence="3"/>
<evidence type="ECO:0000313" key="9">
    <source>
        <dbReference type="Proteomes" id="UP000199820"/>
    </source>
</evidence>
<dbReference type="InterPro" id="IPR024072">
    <property type="entry name" value="DHFR-like_dom_sf"/>
</dbReference>
<dbReference type="Gene3D" id="3.40.430.10">
    <property type="entry name" value="Dihydrofolate Reductase, subunit A"/>
    <property type="match status" value="1"/>
</dbReference>
<dbReference type="PANTHER" id="PTHR48069:SF3">
    <property type="entry name" value="DIHYDROFOLATE REDUCTASE"/>
    <property type="match status" value="1"/>
</dbReference>
<name>A0A1I0EQG8_9FIRM</name>
<dbReference type="GO" id="GO:0046654">
    <property type="term" value="P:tetrahydrofolate biosynthetic process"/>
    <property type="evidence" value="ECO:0007669"/>
    <property type="project" value="UniProtKB-UniPathway"/>
</dbReference>
<evidence type="ECO:0000256" key="6">
    <source>
        <dbReference type="ARBA" id="ARBA00023002"/>
    </source>
</evidence>
<dbReference type="PRINTS" id="PR00070">
    <property type="entry name" value="DHFR"/>
</dbReference>
<accession>A0A1I0EQG8</accession>
<dbReference type="SUPFAM" id="SSF53597">
    <property type="entry name" value="Dihydrofolate reductase-like"/>
    <property type="match status" value="1"/>
</dbReference>
<keyword evidence="4" id="KW-0554">One-carbon metabolism</keyword>
<dbReference type="InterPro" id="IPR012259">
    <property type="entry name" value="DHFR"/>
</dbReference>
<evidence type="ECO:0000256" key="5">
    <source>
        <dbReference type="ARBA" id="ARBA00022857"/>
    </source>
</evidence>
<proteinExistence type="inferred from homology"/>
<protein>
    <recommendedName>
        <fullName evidence="3">dihydrofolate reductase</fullName>
        <ecNumber evidence="3">1.5.1.3</ecNumber>
    </recommendedName>
</protein>
<dbReference type="RefSeq" id="WP_242870305.1">
    <property type="nucleotide sequence ID" value="NZ_FOIL01000020.1"/>
</dbReference>
<feature type="domain" description="DHFR" evidence="7">
    <location>
        <begin position="14"/>
        <end position="184"/>
    </location>
</feature>
<dbReference type="Proteomes" id="UP000199820">
    <property type="component" value="Unassembled WGS sequence"/>
</dbReference>
<dbReference type="CDD" id="cd00209">
    <property type="entry name" value="DHFR"/>
    <property type="match status" value="1"/>
</dbReference>
<comment type="pathway">
    <text evidence="1">Cofactor biosynthesis; tetrahydrofolate biosynthesis; 5,6,7,8-tetrahydrofolate from 7,8-dihydrofolate: step 1/1.</text>
</comment>
<dbReference type="PROSITE" id="PS51330">
    <property type="entry name" value="DHFR_2"/>
    <property type="match status" value="1"/>
</dbReference>
<comment type="similarity">
    <text evidence="2">Belongs to the dihydrofolate reductase family.</text>
</comment>
<dbReference type="GO" id="GO:0046655">
    <property type="term" value="P:folic acid metabolic process"/>
    <property type="evidence" value="ECO:0007669"/>
    <property type="project" value="TreeGrafter"/>
</dbReference>
<sequence>MFKNIDSTGKTGRHFAMIACVDQQWGIGKDGRQLVTIPEDMQMFRRATMGRIVVMGRKTFQTFGAMRPLEGRLNVILSQNPSFNPKDAYVVSDLEEALDIIDRLKKENDLGDEDVVIIGGGEIYRQFLPYCDQALITRVEYTYDADTFMVDLEKEGWKLENESDEQTAFDLIYHYRLYVKPEEE</sequence>
<evidence type="ECO:0000256" key="3">
    <source>
        <dbReference type="ARBA" id="ARBA00012856"/>
    </source>
</evidence>
<evidence type="ECO:0000256" key="2">
    <source>
        <dbReference type="ARBA" id="ARBA00009539"/>
    </source>
</evidence>
<reference evidence="8 9" key="1">
    <citation type="submission" date="2016-10" db="EMBL/GenBank/DDBJ databases">
        <authorList>
            <person name="de Groot N.N."/>
        </authorList>
    </citation>
    <scope>NUCLEOTIDE SEQUENCE [LARGE SCALE GENOMIC DNA]</scope>
    <source>
        <strain evidence="8 9">KH1P1</strain>
    </source>
</reference>
<evidence type="ECO:0000256" key="4">
    <source>
        <dbReference type="ARBA" id="ARBA00022563"/>
    </source>
</evidence>
<dbReference type="GO" id="GO:0004146">
    <property type="term" value="F:dihydrofolate reductase activity"/>
    <property type="evidence" value="ECO:0007669"/>
    <property type="project" value="UniProtKB-EC"/>
</dbReference>
<dbReference type="STRING" id="1526.SAMN02910262_02139"/>
<dbReference type="GO" id="GO:0050661">
    <property type="term" value="F:NADP binding"/>
    <property type="evidence" value="ECO:0007669"/>
    <property type="project" value="InterPro"/>
</dbReference>
<evidence type="ECO:0000259" key="7">
    <source>
        <dbReference type="PROSITE" id="PS51330"/>
    </source>
</evidence>
<keyword evidence="9" id="KW-1185">Reference proteome</keyword>
<dbReference type="UniPathway" id="UPA00077">
    <property type="reaction ID" value="UER00158"/>
</dbReference>
<keyword evidence="5" id="KW-0521">NADP</keyword>
<dbReference type="AlphaFoldDB" id="A0A1I0EQG8"/>
<dbReference type="Pfam" id="PF00186">
    <property type="entry name" value="DHFR_1"/>
    <property type="match status" value="1"/>
</dbReference>
<keyword evidence="6" id="KW-0560">Oxidoreductase</keyword>
<dbReference type="GO" id="GO:0046452">
    <property type="term" value="P:dihydrofolate metabolic process"/>
    <property type="evidence" value="ECO:0007669"/>
    <property type="project" value="TreeGrafter"/>
</dbReference>
<dbReference type="eggNOG" id="COG0262">
    <property type="taxonomic scope" value="Bacteria"/>
</dbReference>
<dbReference type="InterPro" id="IPR001796">
    <property type="entry name" value="DHFR_dom"/>
</dbReference>
<gene>
    <name evidence="8" type="ORF">SAMN04487771_102011</name>
</gene>
<evidence type="ECO:0000313" key="8">
    <source>
        <dbReference type="EMBL" id="SET47437.1"/>
    </source>
</evidence>
<dbReference type="GO" id="GO:0006730">
    <property type="term" value="P:one-carbon metabolic process"/>
    <property type="evidence" value="ECO:0007669"/>
    <property type="project" value="UniProtKB-KW"/>
</dbReference>
<evidence type="ECO:0000256" key="1">
    <source>
        <dbReference type="ARBA" id="ARBA00004903"/>
    </source>
</evidence>
<dbReference type="PANTHER" id="PTHR48069">
    <property type="entry name" value="DIHYDROFOLATE REDUCTASE"/>
    <property type="match status" value="1"/>
</dbReference>
<dbReference type="EMBL" id="FOIL01000020">
    <property type="protein sequence ID" value="SET47437.1"/>
    <property type="molecule type" value="Genomic_DNA"/>
</dbReference>